<proteinExistence type="evidence at transcript level"/>
<feature type="transmembrane region" description="Helical" evidence="8">
    <location>
        <begin position="320"/>
        <end position="343"/>
    </location>
</feature>
<reference evidence="10" key="3">
    <citation type="submission" date="2011-06" db="UniProtKB">
        <authorList>
            <consortium name="Ensembl"/>
        </authorList>
    </citation>
    <scope>IDENTIFICATION</scope>
</reference>
<evidence type="ECO:0000256" key="5">
    <source>
        <dbReference type="ARBA" id="ARBA00023136"/>
    </source>
</evidence>
<dbReference type="PANTHER" id="PTHR10926">
    <property type="entry name" value="CELL CYCLE CONTROL PROTEIN 50"/>
    <property type="match status" value="1"/>
</dbReference>
<evidence type="ECO:0000313" key="10">
    <source>
        <dbReference type="Ensembl" id="ENSXETP00000025911"/>
    </source>
</evidence>
<protein>
    <recommendedName>
        <fullName evidence="7">Cell cycle control protein</fullName>
    </recommendedName>
</protein>
<dbReference type="PIRSF" id="PIRSF015840">
    <property type="entry name" value="DUF284_TM_euk"/>
    <property type="match status" value="1"/>
</dbReference>
<evidence type="ECO:0000256" key="2">
    <source>
        <dbReference type="ARBA" id="ARBA00009457"/>
    </source>
</evidence>
<dbReference type="EMBL" id="BC075358">
    <property type="protein sequence ID" value="AAH75358.1"/>
    <property type="molecule type" value="mRNA"/>
</dbReference>
<keyword evidence="3 8" id="KW-0812">Transmembrane</keyword>
<evidence type="ECO:0000313" key="11">
    <source>
        <dbReference type="Proteomes" id="UP000008143"/>
    </source>
</evidence>
<dbReference type="PaxDb" id="8364-ENSXETP00000017470"/>
<dbReference type="GO" id="GO:0016020">
    <property type="term" value="C:membrane"/>
    <property type="evidence" value="ECO:0007669"/>
    <property type="project" value="UniProtKB-SubCell"/>
</dbReference>
<reference evidence="10 11" key="2">
    <citation type="journal article" date="2010" name="Science">
        <title>The genome of the Western clawed frog Xenopus tropicalis.</title>
        <authorList>
            <person name="Hellsten U."/>
            <person name="Harland R.M."/>
            <person name="Gilchrist M.J."/>
            <person name="Hendrix D."/>
            <person name="Jurka J."/>
            <person name="Kapitonov V."/>
            <person name="Ovcharenko I."/>
            <person name="Putnam N.H."/>
            <person name="Shu S."/>
            <person name="Taher L."/>
            <person name="Blitz I.L."/>
            <person name="Blumberg B."/>
            <person name="Dichmann D.S."/>
            <person name="Dubchak I."/>
            <person name="Amaya E."/>
            <person name="Detter J.C."/>
            <person name="Fletcher R."/>
            <person name="Gerhard D.S."/>
            <person name="Goodstein D."/>
            <person name="Graves T."/>
            <person name="Grigoriev I.V."/>
            <person name="Grimwood J."/>
            <person name="Kawashima T."/>
            <person name="Lindquist E."/>
            <person name="Lucas S.M."/>
            <person name="Mead P.E."/>
            <person name="Mitros T."/>
            <person name="Ogino H."/>
            <person name="Ohta Y."/>
            <person name="Poliakov A.V."/>
            <person name="Pollet N."/>
            <person name="Robert J."/>
            <person name="Salamov A."/>
            <person name="Sater A.K."/>
            <person name="Schmutz J."/>
            <person name="Terry A."/>
            <person name="Vize P.D."/>
            <person name="Warren W.C."/>
            <person name="Wells D."/>
            <person name="Wills A."/>
            <person name="Wilson R.K."/>
            <person name="Zimmerman L.B."/>
            <person name="Zorn A.M."/>
            <person name="Grainger R."/>
            <person name="Grammer T."/>
            <person name="Khokha M.K."/>
            <person name="Richardson P.M."/>
            <person name="Rokhsar D.S."/>
        </authorList>
    </citation>
    <scope>NUCLEOTIDE SEQUENCE [LARGE SCALE GENOMIC DNA]</scope>
    <source>
        <strain evidence="10 11">Nigerian</strain>
    </source>
</reference>
<evidence type="ECO:0000256" key="1">
    <source>
        <dbReference type="ARBA" id="ARBA00004370"/>
    </source>
</evidence>
<feature type="transmembrane region" description="Helical" evidence="8">
    <location>
        <begin position="41"/>
        <end position="63"/>
    </location>
</feature>
<dbReference type="Proteomes" id="UP000008143">
    <property type="component" value="Chromosome 2"/>
</dbReference>
<evidence type="ECO:0000256" key="4">
    <source>
        <dbReference type="ARBA" id="ARBA00022989"/>
    </source>
</evidence>
<dbReference type="GeneID" id="448286"/>
<dbReference type="AlphaFoldDB" id="F7ADD6"/>
<evidence type="ECO:0000256" key="8">
    <source>
        <dbReference type="SAM" id="Phobius"/>
    </source>
</evidence>
<dbReference type="RefSeq" id="NP_001005809.1">
    <property type="nucleotide sequence ID" value="NM_001005809.1"/>
</dbReference>
<dbReference type="DNASU" id="448286"/>
<keyword evidence="11" id="KW-1185">Reference proteome</keyword>
<dbReference type="Xenbase" id="XB-GENE-946884">
    <property type="gene designation" value="tmem30c"/>
</dbReference>
<sequence length="357" mass="40523">MKKKKKEEEQEKKVPVSKCPDNTAFKQQRVPAWRLTLSAKAVLSSFFLIGSFCLAVGISWIVATVNVKEIAINYSDYCVTCSDLRQNSSNSEKPCNCVVNFTVPGELQGDVFMYYGLNNFFQNHRRYVISRYDTQLLGRNVTNSETITKSTNCAPFSTYQNGTPMAPCGAIANSLFNDTITLYYYTTATTKIPVPLLRTGNTWWSDKNIKFKNPQPVNNLVQAFAGSARPPYWQKPPYLLDSDPYNNGYENDDFIIWMRVAAFPNFRKLYRRLSRVQQFANGLPAGNYSYSIDYNFPVSKFKGQKYIYLTTLSWCGGRNLFLGIAYTATGAVVILVAVAMLAVHLKKKKKKSRYSTK</sequence>
<evidence type="ECO:0000256" key="6">
    <source>
        <dbReference type="ARBA" id="ARBA00023180"/>
    </source>
</evidence>
<name>F7ADD6_XENTR</name>
<dbReference type="AGR" id="Xenbase:XB-GENE-946884"/>
<dbReference type="OrthoDB" id="340608at2759"/>
<comment type="similarity">
    <text evidence="2 7">Belongs to the CDC50/LEM3 family.</text>
</comment>
<accession>Q6DJ27</accession>
<evidence type="ECO:0000313" key="9">
    <source>
        <dbReference type="EMBL" id="AAH75358.1"/>
    </source>
</evidence>
<organism evidence="10">
    <name type="scientific">Xenopus tropicalis</name>
    <name type="common">Western clawed frog</name>
    <name type="synonym">Silurana tropicalis</name>
    <dbReference type="NCBI Taxonomy" id="8364"/>
    <lineage>
        <taxon>Eukaryota</taxon>
        <taxon>Metazoa</taxon>
        <taxon>Chordata</taxon>
        <taxon>Craniata</taxon>
        <taxon>Vertebrata</taxon>
        <taxon>Euteleostomi</taxon>
        <taxon>Amphibia</taxon>
        <taxon>Batrachia</taxon>
        <taxon>Anura</taxon>
        <taxon>Pipoidea</taxon>
        <taxon>Pipidae</taxon>
        <taxon>Xenopodinae</taxon>
        <taxon>Xenopus</taxon>
        <taxon>Silurana</taxon>
    </lineage>
</organism>
<dbReference type="OMA" id="NDIFWLH"/>
<keyword evidence="4 8" id="KW-1133">Transmembrane helix</keyword>
<dbReference type="HOGENOM" id="CLU_025025_1_0_1"/>
<comment type="subcellular location">
    <subcellularLocation>
        <location evidence="1">Membrane</location>
    </subcellularLocation>
</comment>
<dbReference type="KEGG" id="xtr:448286"/>
<evidence type="ECO:0000256" key="7">
    <source>
        <dbReference type="PIRNR" id="PIRNR015840"/>
    </source>
</evidence>
<reference evidence="9" key="1">
    <citation type="submission" date="2004-06" db="EMBL/GenBank/DDBJ databases">
        <authorList>
            <consortium name="NIH - Xenopus Gene Collection (XGC) project"/>
        </authorList>
    </citation>
    <scope>NUCLEOTIDE SEQUENCE [LARGE SCALE MRNA]</scope>
    <source>
        <tissue evidence="9">Whole body</tissue>
    </source>
</reference>
<evidence type="ECO:0000256" key="3">
    <source>
        <dbReference type="ARBA" id="ARBA00022692"/>
    </source>
</evidence>
<dbReference type="ExpressionAtlas" id="F7ADD6">
    <property type="expression patterns" value="baseline"/>
</dbReference>
<dbReference type="CTD" id="71027"/>
<evidence type="ECO:0000313" key="12">
    <source>
        <dbReference type="Xenbase" id="XB-GENE-946884"/>
    </source>
</evidence>
<dbReference type="Ensembl" id="ENSXETT00000025911">
    <property type="protein sequence ID" value="ENSXETP00000025911"/>
    <property type="gene ID" value="ENSXETG00000011857"/>
</dbReference>
<accession>F7ADD6</accession>
<dbReference type="Bgee" id="ENSXETG00000011857">
    <property type="expression patterns" value="Expressed in liver and 9 other cell types or tissues"/>
</dbReference>
<dbReference type="STRING" id="8364.ENSXETP00000029837"/>
<keyword evidence="5 7" id="KW-0472">Membrane</keyword>
<keyword evidence="6" id="KW-0325">Glycoprotein</keyword>
<dbReference type="Pfam" id="PF03381">
    <property type="entry name" value="CDC50"/>
    <property type="match status" value="1"/>
</dbReference>
<dbReference type="GeneTree" id="ENSGT00390000004660"/>
<dbReference type="InterPro" id="IPR005045">
    <property type="entry name" value="CDC50/LEM3_fam"/>
</dbReference>
<gene>
    <name evidence="12" type="primary">tmem30c</name>
    <name evidence="9" type="synonym">tmem30b</name>
    <name evidence="10" type="synonym">tmem30cp</name>
</gene>
<dbReference type="PANTHER" id="PTHR10926:SF1">
    <property type="entry name" value="CELL CYCLE CONTROL PROTEIN 50C"/>
    <property type="match status" value="1"/>
</dbReference>